<dbReference type="NCBIfam" id="TIGR00229">
    <property type="entry name" value="sensory_box"/>
    <property type="match status" value="2"/>
</dbReference>
<dbReference type="Pfam" id="PF00158">
    <property type="entry name" value="Sigma54_activat"/>
    <property type="match status" value="1"/>
</dbReference>
<keyword evidence="4" id="KW-0238">DNA-binding</keyword>
<evidence type="ECO:0000313" key="10">
    <source>
        <dbReference type="EMBL" id="AET69545.1"/>
    </source>
</evidence>
<dbReference type="InterPro" id="IPR025943">
    <property type="entry name" value="Sigma_54_int_dom_ATP-bd_2"/>
</dbReference>
<evidence type="ECO:0000259" key="9">
    <source>
        <dbReference type="PROSITE" id="PS51371"/>
    </source>
</evidence>
<dbReference type="SMART" id="SM00382">
    <property type="entry name" value="AAA"/>
    <property type="match status" value="1"/>
</dbReference>
<dbReference type="Gene3D" id="3.10.580.10">
    <property type="entry name" value="CBS-domain"/>
    <property type="match status" value="1"/>
</dbReference>
<dbReference type="PRINTS" id="PR01590">
    <property type="entry name" value="HTHFIS"/>
</dbReference>
<dbReference type="SUPFAM" id="SSF52540">
    <property type="entry name" value="P-loop containing nucleoside triphosphate hydrolases"/>
    <property type="match status" value="1"/>
</dbReference>
<keyword evidence="1" id="KW-0547">Nucleotide-binding</keyword>
<dbReference type="SUPFAM" id="SSF55785">
    <property type="entry name" value="PYP-like sensor domain (PAS domain)"/>
    <property type="match status" value="2"/>
</dbReference>
<feature type="domain" description="PAS" evidence="8">
    <location>
        <begin position="128"/>
        <end position="173"/>
    </location>
</feature>
<dbReference type="InterPro" id="IPR009057">
    <property type="entry name" value="Homeodomain-like_sf"/>
</dbReference>
<dbReference type="PROSITE" id="PS50112">
    <property type="entry name" value="PAS"/>
    <property type="match status" value="2"/>
</dbReference>
<organism evidence="10 11">
    <name type="scientific">Desulfosporosinus orientis (strain ATCC 19365 / DSM 765 / NCIMB 8382 / VKM B-1628 / Singapore I)</name>
    <name type="common">Desulfotomaculum orientis</name>
    <dbReference type="NCBI Taxonomy" id="768706"/>
    <lineage>
        <taxon>Bacteria</taxon>
        <taxon>Bacillati</taxon>
        <taxon>Bacillota</taxon>
        <taxon>Clostridia</taxon>
        <taxon>Eubacteriales</taxon>
        <taxon>Desulfitobacteriaceae</taxon>
        <taxon>Desulfosporosinus</taxon>
    </lineage>
</organism>
<dbReference type="OrthoDB" id="9765164at2"/>
<evidence type="ECO:0000256" key="1">
    <source>
        <dbReference type="ARBA" id="ARBA00022741"/>
    </source>
</evidence>
<feature type="domain" description="Sigma-54 factor interaction" evidence="7">
    <location>
        <begin position="385"/>
        <end position="615"/>
    </location>
</feature>
<dbReference type="InterPro" id="IPR025944">
    <property type="entry name" value="Sigma_54_int_dom_CS"/>
</dbReference>
<dbReference type="PANTHER" id="PTHR32071">
    <property type="entry name" value="TRANSCRIPTIONAL REGULATORY PROTEIN"/>
    <property type="match status" value="1"/>
</dbReference>
<dbReference type="KEGG" id="dor:Desor_4107"/>
<keyword evidence="2" id="KW-0067">ATP-binding</keyword>
<dbReference type="InterPro" id="IPR000014">
    <property type="entry name" value="PAS"/>
</dbReference>
<evidence type="ECO:0000256" key="2">
    <source>
        <dbReference type="ARBA" id="ARBA00022840"/>
    </source>
</evidence>
<feature type="domain" description="CBS" evidence="9">
    <location>
        <begin position="71"/>
        <end position="127"/>
    </location>
</feature>
<sequence>MLLQDGTNTRISYLNLGDRIAKAVRIFMDLKIAIIPVLDEEGGLLSVFSRSSLYRAILDGASHKDKIDPYLIKEVITVSDDIPDDQLAEFIKASPVGSVPVVNGEGKVVGLLCKANMVMTLFRHSELLNVQLKAILDSMHNGVIAVDSQGLVTHVNIGARRILGLKADTSLGQPFRNLLPNLDLTSSLSHGEVKIGLKYKHRNITMVVNITPLNIGGNIAGGIVIFQDLTDLEQAAKELETVKALNKTFDTVLNIIRDGIIVIDERGKTTLVNQAMADFLALHPQEVIGKHITDIMEKSRLHIVANTGVLETSDVLTIGGKPLIVSRLPIIREGKVVGAVGKAVFPQLAEVRELAEKIRLLENKVTFFQEELQKNKTAQDVLKGIIAESPEMKKIKDEIAIVASSSSTVLITGESGTGKEGVAHAVHLCSERCNGPFVKVNCAAIPENLIEAEMFGYVGGAFTGAAKAGKPGRLELADGGTLFLDEIGDMPLTLQSKLLRVLQDREFERLGSTKSIKVNVRILAATNKDLNIAISEGEFRADLYYRLNVINLHLPPLRERPDDIMPLIHFFIAKFNHILKGNVRGMDDEAMKMLLNYSWPGNVRELENVVERAVNYTRSGLIQLNHLPEQILNKSFSGNQAAPGRIRHQDKIGRIERDMIIVALEKAGGNKTKAAKLLNLSRSRLYDKLEKYNLR</sequence>
<protein>
    <submittedName>
        <fullName evidence="10">PAS domain S-box</fullName>
    </submittedName>
</protein>
<dbReference type="Gene3D" id="3.30.450.20">
    <property type="entry name" value="PAS domain"/>
    <property type="match status" value="2"/>
</dbReference>
<dbReference type="PROSITE" id="PS00675">
    <property type="entry name" value="SIGMA54_INTERACT_1"/>
    <property type="match status" value="1"/>
</dbReference>
<dbReference type="CDD" id="cd00009">
    <property type="entry name" value="AAA"/>
    <property type="match status" value="1"/>
</dbReference>
<dbReference type="GO" id="GO:0043565">
    <property type="term" value="F:sequence-specific DNA binding"/>
    <property type="evidence" value="ECO:0007669"/>
    <property type="project" value="InterPro"/>
</dbReference>
<dbReference type="InterPro" id="IPR035965">
    <property type="entry name" value="PAS-like_dom_sf"/>
</dbReference>
<dbReference type="PROSITE" id="PS50045">
    <property type="entry name" value="SIGMA54_INTERACT_4"/>
    <property type="match status" value="1"/>
</dbReference>
<dbReference type="InterPro" id="IPR003593">
    <property type="entry name" value="AAA+_ATPase"/>
</dbReference>
<accession>G7WH37</accession>
<evidence type="ECO:0000256" key="6">
    <source>
        <dbReference type="PROSITE-ProRule" id="PRU00703"/>
    </source>
</evidence>
<dbReference type="AlphaFoldDB" id="G7WH37"/>
<dbReference type="Gene3D" id="1.10.10.60">
    <property type="entry name" value="Homeodomain-like"/>
    <property type="match status" value="1"/>
</dbReference>
<dbReference type="PROSITE" id="PS00688">
    <property type="entry name" value="SIGMA54_INTERACT_3"/>
    <property type="match status" value="1"/>
</dbReference>
<dbReference type="InterPro" id="IPR013767">
    <property type="entry name" value="PAS_fold"/>
</dbReference>
<dbReference type="HOGENOM" id="CLU_000445_8_1_9"/>
<feature type="domain" description="PAS" evidence="8">
    <location>
        <begin position="245"/>
        <end position="297"/>
    </location>
</feature>
<dbReference type="PATRIC" id="fig|768706.3.peg.4162"/>
<dbReference type="SUPFAM" id="SSF54631">
    <property type="entry name" value="CBS-domain pair"/>
    <property type="match status" value="1"/>
</dbReference>
<dbReference type="STRING" id="768706.Desor_4107"/>
<keyword evidence="3" id="KW-0805">Transcription regulation</keyword>
<dbReference type="Pfam" id="PF02954">
    <property type="entry name" value="HTH_8"/>
    <property type="match status" value="1"/>
</dbReference>
<dbReference type="eggNOG" id="COG3829">
    <property type="taxonomic scope" value="Bacteria"/>
</dbReference>
<dbReference type="InterPro" id="IPR002078">
    <property type="entry name" value="Sigma_54_int"/>
</dbReference>
<dbReference type="SMART" id="SM00091">
    <property type="entry name" value="PAS"/>
    <property type="match status" value="2"/>
</dbReference>
<dbReference type="Proteomes" id="UP000006346">
    <property type="component" value="Chromosome"/>
</dbReference>
<evidence type="ECO:0000256" key="5">
    <source>
        <dbReference type="ARBA" id="ARBA00023163"/>
    </source>
</evidence>
<reference evidence="10 11" key="2">
    <citation type="journal article" date="2012" name="J. Bacteriol.">
        <title>Complete genome sequences of Desulfosporosinus orientis DSM765T, Desulfosporosinus youngiae DSM17734T, Desulfosporosinus meridiei DSM13257T, and Desulfosporosinus acidiphilus DSM22704T.</title>
        <authorList>
            <person name="Pester M."/>
            <person name="Brambilla E."/>
            <person name="Alazard D."/>
            <person name="Rattei T."/>
            <person name="Weinmaier T."/>
            <person name="Han J."/>
            <person name="Lucas S."/>
            <person name="Lapidus A."/>
            <person name="Cheng J.F."/>
            <person name="Goodwin L."/>
            <person name="Pitluck S."/>
            <person name="Peters L."/>
            <person name="Ovchinnikova G."/>
            <person name="Teshima H."/>
            <person name="Detter J.C."/>
            <person name="Han C.S."/>
            <person name="Tapia R."/>
            <person name="Land M.L."/>
            <person name="Hauser L."/>
            <person name="Kyrpides N.C."/>
            <person name="Ivanova N.N."/>
            <person name="Pagani I."/>
            <person name="Huntmann M."/>
            <person name="Wei C.L."/>
            <person name="Davenport K.W."/>
            <person name="Daligault H."/>
            <person name="Chain P.S."/>
            <person name="Chen A."/>
            <person name="Mavromatis K."/>
            <person name="Markowitz V."/>
            <person name="Szeto E."/>
            <person name="Mikhailova N."/>
            <person name="Pati A."/>
            <person name="Wagner M."/>
            <person name="Woyke T."/>
            <person name="Ollivier B."/>
            <person name="Klenk H.P."/>
            <person name="Spring S."/>
            <person name="Loy A."/>
        </authorList>
    </citation>
    <scope>NUCLEOTIDE SEQUENCE [LARGE SCALE GENOMIC DNA]</scope>
    <source>
        <strain evidence="11">ATCC 19365 / DSM 765 / NCIMB 8382 / VKM B-1628</strain>
    </source>
</reference>
<proteinExistence type="predicted"/>
<dbReference type="InterPro" id="IPR058031">
    <property type="entry name" value="AAA_lid_NorR"/>
</dbReference>
<reference evidence="11" key="1">
    <citation type="submission" date="2011-11" db="EMBL/GenBank/DDBJ databases">
        <title>Complete sequence of Desulfosporosinus orientis DSM 765.</title>
        <authorList>
            <person name="Lucas S."/>
            <person name="Han J."/>
            <person name="Lapidus A."/>
            <person name="Cheng J.-F."/>
            <person name="Goodwin L."/>
            <person name="Pitluck S."/>
            <person name="Peters L."/>
            <person name="Ovchinnikova G."/>
            <person name="Teshima H."/>
            <person name="Detter J.C."/>
            <person name="Han C."/>
            <person name="Tapia R."/>
            <person name="Land M."/>
            <person name="Hauser L."/>
            <person name="Kyrpides N."/>
            <person name="Ivanova N."/>
            <person name="Pagani I."/>
            <person name="Pester M."/>
            <person name="Spring S."/>
            <person name="Ollivier B."/>
            <person name="Rattei T."/>
            <person name="Klenk H.-P."/>
            <person name="Wagner M."/>
            <person name="Loy A."/>
            <person name="Woyke T."/>
        </authorList>
    </citation>
    <scope>NUCLEOTIDE SEQUENCE [LARGE SCALE GENOMIC DNA]</scope>
    <source>
        <strain evidence="11">ATCC 19365 / DSM 765 / NCIMB 8382 / VKM B-1628</strain>
    </source>
</reference>
<dbReference type="Pfam" id="PF25601">
    <property type="entry name" value="AAA_lid_14"/>
    <property type="match status" value="1"/>
</dbReference>
<dbReference type="InterPro" id="IPR025662">
    <property type="entry name" value="Sigma_54_int_dom_ATP-bd_1"/>
</dbReference>
<dbReference type="PROSITE" id="PS00676">
    <property type="entry name" value="SIGMA54_INTERACT_2"/>
    <property type="match status" value="1"/>
</dbReference>
<dbReference type="CDD" id="cd00130">
    <property type="entry name" value="PAS"/>
    <property type="match status" value="2"/>
</dbReference>
<keyword evidence="6" id="KW-0129">CBS domain</keyword>
<evidence type="ECO:0000256" key="3">
    <source>
        <dbReference type="ARBA" id="ARBA00023015"/>
    </source>
</evidence>
<evidence type="ECO:0000256" key="4">
    <source>
        <dbReference type="ARBA" id="ARBA00023125"/>
    </source>
</evidence>
<dbReference type="Gene3D" id="1.10.8.60">
    <property type="match status" value="1"/>
</dbReference>
<dbReference type="GO" id="GO:0005524">
    <property type="term" value="F:ATP binding"/>
    <property type="evidence" value="ECO:0007669"/>
    <property type="project" value="UniProtKB-KW"/>
</dbReference>
<evidence type="ECO:0000313" key="11">
    <source>
        <dbReference type="Proteomes" id="UP000006346"/>
    </source>
</evidence>
<dbReference type="InterPro" id="IPR002197">
    <property type="entry name" value="HTH_Fis"/>
</dbReference>
<dbReference type="Pfam" id="PF00989">
    <property type="entry name" value="PAS"/>
    <property type="match status" value="2"/>
</dbReference>
<dbReference type="PROSITE" id="PS51371">
    <property type="entry name" value="CBS"/>
    <property type="match status" value="2"/>
</dbReference>
<dbReference type="GO" id="GO:0006355">
    <property type="term" value="P:regulation of DNA-templated transcription"/>
    <property type="evidence" value="ECO:0007669"/>
    <property type="project" value="InterPro"/>
</dbReference>
<dbReference type="RefSeq" id="WP_014186352.1">
    <property type="nucleotide sequence ID" value="NC_016584.1"/>
</dbReference>
<dbReference type="InterPro" id="IPR046342">
    <property type="entry name" value="CBS_dom_sf"/>
</dbReference>
<dbReference type="SUPFAM" id="SSF46689">
    <property type="entry name" value="Homeodomain-like"/>
    <property type="match status" value="1"/>
</dbReference>
<dbReference type="Pfam" id="PF00571">
    <property type="entry name" value="CBS"/>
    <property type="match status" value="2"/>
</dbReference>
<evidence type="ECO:0000259" key="7">
    <source>
        <dbReference type="PROSITE" id="PS50045"/>
    </source>
</evidence>
<dbReference type="CDD" id="cd02205">
    <property type="entry name" value="CBS_pair_SF"/>
    <property type="match status" value="1"/>
</dbReference>
<dbReference type="PANTHER" id="PTHR32071:SF57">
    <property type="entry name" value="C4-DICARBOXYLATE TRANSPORT TRANSCRIPTIONAL REGULATORY PROTEIN DCTD"/>
    <property type="match status" value="1"/>
</dbReference>
<dbReference type="FunFam" id="3.40.50.300:FF:000006">
    <property type="entry name" value="DNA-binding transcriptional regulator NtrC"/>
    <property type="match status" value="1"/>
</dbReference>
<dbReference type="EMBL" id="CP003108">
    <property type="protein sequence ID" value="AET69545.1"/>
    <property type="molecule type" value="Genomic_DNA"/>
</dbReference>
<name>G7WH37_DESOD</name>
<dbReference type="Gene3D" id="3.40.50.300">
    <property type="entry name" value="P-loop containing nucleotide triphosphate hydrolases"/>
    <property type="match status" value="1"/>
</dbReference>
<evidence type="ECO:0000259" key="8">
    <source>
        <dbReference type="PROSITE" id="PS50112"/>
    </source>
</evidence>
<dbReference type="InterPro" id="IPR027417">
    <property type="entry name" value="P-loop_NTPase"/>
</dbReference>
<keyword evidence="11" id="KW-1185">Reference proteome</keyword>
<gene>
    <name evidence="10" type="ordered locus">Desor_4107</name>
</gene>
<keyword evidence="5" id="KW-0804">Transcription</keyword>
<feature type="domain" description="CBS" evidence="9">
    <location>
        <begin position="7"/>
        <end position="66"/>
    </location>
</feature>
<dbReference type="InterPro" id="IPR000644">
    <property type="entry name" value="CBS_dom"/>
</dbReference>